<sequence length="225" mass="22608">MGLLARCQATLGLPTGPRASNPPSSAPRGGPAQTPPTTPATPALSNPLTTAHSAVFPCPMPTHCCSCSPLAAAPGVHPQALTSAAAQRVAFVVARLAPGVLTRLDGPEEPGGRPQRASAESEAGRAGGKERGGGRGEADRDQAAVPSALGPRGTEMAAVWGEALAGMLSRWDLGNCAPGSPLIRHATGLLRLGDLKAAVADPAQAELTLHALVCLLLRQAARDGA</sequence>
<organism evidence="2 3">
    <name type="scientific">Paratrimastix pyriformis</name>
    <dbReference type="NCBI Taxonomy" id="342808"/>
    <lineage>
        <taxon>Eukaryota</taxon>
        <taxon>Metamonada</taxon>
        <taxon>Preaxostyla</taxon>
        <taxon>Paratrimastigidae</taxon>
        <taxon>Paratrimastix</taxon>
    </lineage>
</organism>
<protein>
    <submittedName>
        <fullName evidence="2">Uncharacterized protein</fullName>
    </submittedName>
</protein>
<proteinExistence type="predicted"/>
<name>A0ABQ8UJQ8_9EUKA</name>
<feature type="compositionally biased region" description="Basic and acidic residues" evidence="1">
    <location>
        <begin position="127"/>
        <end position="142"/>
    </location>
</feature>
<feature type="region of interest" description="Disordered" evidence="1">
    <location>
        <begin position="102"/>
        <end position="150"/>
    </location>
</feature>
<evidence type="ECO:0000313" key="3">
    <source>
        <dbReference type="Proteomes" id="UP001141327"/>
    </source>
</evidence>
<evidence type="ECO:0000313" key="2">
    <source>
        <dbReference type="EMBL" id="KAJ4457685.1"/>
    </source>
</evidence>
<dbReference type="Proteomes" id="UP001141327">
    <property type="component" value="Unassembled WGS sequence"/>
</dbReference>
<feature type="compositionally biased region" description="Low complexity" evidence="1">
    <location>
        <begin position="16"/>
        <end position="32"/>
    </location>
</feature>
<keyword evidence="3" id="KW-1185">Reference proteome</keyword>
<gene>
    <name evidence="2" type="ORF">PAPYR_6828</name>
</gene>
<comment type="caution">
    <text evidence="2">The sequence shown here is derived from an EMBL/GenBank/DDBJ whole genome shotgun (WGS) entry which is preliminary data.</text>
</comment>
<feature type="region of interest" description="Disordered" evidence="1">
    <location>
        <begin position="11"/>
        <end position="46"/>
    </location>
</feature>
<evidence type="ECO:0000256" key="1">
    <source>
        <dbReference type="SAM" id="MobiDB-lite"/>
    </source>
</evidence>
<dbReference type="EMBL" id="JAPMOS010000042">
    <property type="protein sequence ID" value="KAJ4457685.1"/>
    <property type="molecule type" value="Genomic_DNA"/>
</dbReference>
<reference evidence="2" key="1">
    <citation type="journal article" date="2022" name="bioRxiv">
        <title>Genomics of Preaxostyla Flagellates Illuminates Evolutionary Transitions and the Path Towards Mitochondrial Loss.</title>
        <authorList>
            <person name="Novak L.V.F."/>
            <person name="Treitli S.C."/>
            <person name="Pyrih J."/>
            <person name="Halakuc P."/>
            <person name="Pipaliya S.V."/>
            <person name="Vacek V."/>
            <person name="Brzon O."/>
            <person name="Soukal P."/>
            <person name="Eme L."/>
            <person name="Dacks J.B."/>
            <person name="Karnkowska A."/>
            <person name="Elias M."/>
            <person name="Hampl V."/>
        </authorList>
    </citation>
    <scope>NUCLEOTIDE SEQUENCE</scope>
    <source>
        <strain evidence="2">RCP-MX</strain>
    </source>
</reference>
<accession>A0ABQ8UJQ8</accession>